<gene>
    <name evidence="3" type="ORF">NYR02_01440</name>
</gene>
<dbReference type="Gene3D" id="3.90.1200.10">
    <property type="match status" value="1"/>
</dbReference>
<dbReference type="RefSeq" id="WP_260974618.1">
    <property type="nucleotide sequence ID" value="NZ_JAOANI010000004.1"/>
</dbReference>
<keyword evidence="2 3" id="KW-0418">Kinase</keyword>
<dbReference type="InterPro" id="IPR016477">
    <property type="entry name" value="Fructo-/Ketosamine-3-kinase"/>
</dbReference>
<keyword evidence="4" id="KW-1185">Reference proteome</keyword>
<sequence>MNHAFALDERASGYHDDHTAQPLLRDVLADAVNNRLLFPSATDLRGFSRHQHKNQLQFSVQTAAGAFFIKCQDLEYLPHFAAEQECLLRMLATQTMAACAPLALGSLKRADMQPMSYLILQHIPLAVHGDWFSAGQQLAQMHHHTTDKGYGFERMTWCGETAQDNRWNANWCDFFIGQRLQPLLTQLLDRGIRLAHSNRALQRAKEILDNHQPEAALLHGDLWSGNIGFNPDKHLSYPVLFDPASYYGDAETDLAMTELFGRFPKKFYDGYESVNSSADNREQRKPVYQLYHLLNHALLFGGSYIPQAESLMAKL</sequence>
<protein>
    <submittedName>
        <fullName evidence="3">Fructosamine kinase family protein</fullName>
    </submittedName>
</protein>
<dbReference type="SUPFAM" id="SSF56112">
    <property type="entry name" value="Protein kinase-like (PK-like)"/>
    <property type="match status" value="1"/>
</dbReference>
<dbReference type="PANTHER" id="PTHR12149">
    <property type="entry name" value="FRUCTOSAMINE 3 KINASE-RELATED PROTEIN"/>
    <property type="match status" value="1"/>
</dbReference>
<evidence type="ECO:0000256" key="1">
    <source>
        <dbReference type="ARBA" id="ARBA00009460"/>
    </source>
</evidence>
<dbReference type="InterPro" id="IPR011009">
    <property type="entry name" value="Kinase-like_dom_sf"/>
</dbReference>
<reference evidence="3" key="2">
    <citation type="submission" date="2022-08" db="EMBL/GenBank/DDBJ databases">
        <authorList>
            <person name="Dong C."/>
        </authorList>
    </citation>
    <scope>NUCLEOTIDE SEQUENCE</scope>
    <source>
        <strain evidence="3">59MF3M-4</strain>
    </source>
</reference>
<dbReference type="AlphaFoldDB" id="A0A9X2WC88"/>
<keyword evidence="2" id="KW-0808">Transferase</keyword>
<dbReference type="GO" id="GO:0016301">
    <property type="term" value="F:kinase activity"/>
    <property type="evidence" value="ECO:0007669"/>
    <property type="project" value="UniProtKB-UniRule"/>
</dbReference>
<evidence type="ECO:0000256" key="2">
    <source>
        <dbReference type="PIRNR" id="PIRNR006221"/>
    </source>
</evidence>
<organism evidence="3 4">
    <name type="scientific">Thalassolituus pacificus</name>
    <dbReference type="NCBI Taxonomy" id="2975440"/>
    <lineage>
        <taxon>Bacteria</taxon>
        <taxon>Pseudomonadati</taxon>
        <taxon>Pseudomonadota</taxon>
        <taxon>Gammaproteobacteria</taxon>
        <taxon>Oceanospirillales</taxon>
        <taxon>Oceanospirillaceae</taxon>
        <taxon>Thalassolituus</taxon>
    </lineage>
</organism>
<accession>A0A9X2WC88</accession>
<name>A0A9X2WC88_9GAMM</name>
<proteinExistence type="inferred from homology"/>
<dbReference type="Pfam" id="PF03881">
    <property type="entry name" value="Fructosamin_kin"/>
    <property type="match status" value="1"/>
</dbReference>
<evidence type="ECO:0000313" key="3">
    <source>
        <dbReference type="EMBL" id="MCT7357683.1"/>
    </source>
</evidence>
<comment type="similarity">
    <text evidence="1 2">Belongs to the fructosamine kinase family.</text>
</comment>
<dbReference type="PANTHER" id="PTHR12149:SF8">
    <property type="entry name" value="PROTEIN-RIBULOSAMINE 3-KINASE"/>
    <property type="match status" value="1"/>
</dbReference>
<reference evidence="3" key="1">
    <citation type="journal article" date="2022" name="Front. Microbiol.">
        <title>Genome-based taxonomic rearrangement of Oceanobacter-related bacteria including the description of Thalassolituus hydrocarbonoclasticus sp. nov. and Thalassolituus pacificus sp. nov. and emended description of the genus Thalassolituus.</title>
        <authorList>
            <person name="Dong C."/>
            <person name="Wei L."/>
            <person name="Wang J."/>
            <person name="Lai Q."/>
            <person name="Huang Z."/>
            <person name="Shao Z."/>
        </authorList>
    </citation>
    <scope>NUCLEOTIDE SEQUENCE</scope>
    <source>
        <strain evidence="3">59MF3M-4</strain>
    </source>
</reference>
<dbReference type="EMBL" id="JAOANI010000004">
    <property type="protein sequence ID" value="MCT7357683.1"/>
    <property type="molecule type" value="Genomic_DNA"/>
</dbReference>
<comment type="caution">
    <text evidence="3">The sequence shown here is derived from an EMBL/GenBank/DDBJ whole genome shotgun (WGS) entry which is preliminary data.</text>
</comment>
<evidence type="ECO:0000313" key="4">
    <source>
        <dbReference type="Proteomes" id="UP001147830"/>
    </source>
</evidence>
<dbReference type="PIRSF" id="PIRSF006221">
    <property type="entry name" value="Ketosamine-3-kinase"/>
    <property type="match status" value="1"/>
</dbReference>
<dbReference type="Proteomes" id="UP001147830">
    <property type="component" value="Unassembled WGS sequence"/>
</dbReference>